<gene>
    <name evidence="9" type="ORF">AMYX_24920</name>
</gene>
<dbReference type="EMBL" id="BJTG01000005">
    <property type="protein sequence ID" value="GEJ57751.1"/>
    <property type="molecule type" value="Genomic_DNA"/>
</dbReference>
<organism evidence="9 10">
    <name type="scientific">Anaeromyxobacter diazotrophicus</name>
    <dbReference type="NCBI Taxonomy" id="2590199"/>
    <lineage>
        <taxon>Bacteria</taxon>
        <taxon>Pseudomonadati</taxon>
        <taxon>Myxococcota</taxon>
        <taxon>Myxococcia</taxon>
        <taxon>Myxococcales</taxon>
        <taxon>Cystobacterineae</taxon>
        <taxon>Anaeromyxobacteraceae</taxon>
        <taxon>Anaeromyxobacter</taxon>
    </lineage>
</organism>
<feature type="transmembrane region" description="Helical" evidence="8">
    <location>
        <begin position="388"/>
        <end position="407"/>
    </location>
</feature>
<dbReference type="Gene3D" id="3.30.70.1320">
    <property type="entry name" value="Multidrug efflux transporter AcrB pore domain like"/>
    <property type="match status" value="1"/>
</dbReference>
<feature type="transmembrane region" description="Helical" evidence="8">
    <location>
        <begin position="1049"/>
        <end position="1075"/>
    </location>
</feature>
<accession>A0A7I9VMZ3</accession>
<evidence type="ECO:0000313" key="10">
    <source>
        <dbReference type="Proteomes" id="UP000503640"/>
    </source>
</evidence>
<feature type="transmembrane region" description="Helical" evidence="8">
    <location>
        <begin position="937"/>
        <end position="957"/>
    </location>
</feature>
<evidence type="ECO:0000256" key="4">
    <source>
        <dbReference type="ARBA" id="ARBA00022475"/>
    </source>
</evidence>
<dbReference type="GO" id="GO:0005886">
    <property type="term" value="C:plasma membrane"/>
    <property type="evidence" value="ECO:0007669"/>
    <property type="project" value="UniProtKB-SubCell"/>
</dbReference>
<keyword evidence="6 8" id="KW-1133">Transmembrane helix</keyword>
<feature type="transmembrane region" description="Helical" evidence="8">
    <location>
        <begin position="340"/>
        <end position="358"/>
    </location>
</feature>
<keyword evidence="7 8" id="KW-0472">Membrane</keyword>
<dbReference type="InterPro" id="IPR004763">
    <property type="entry name" value="CusA-like"/>
</dbReference>
<dbReference type="InterPro" id="IPR027463">
    <property type="entry name" value="AcrB_DN_DC_subdom"/>
</dbReference>
<sequence>MIKRLIRFSAENRYLVIAGVIVVLALSVWTMKNIPLDALPDLSDTQVIVYSRWDRSPDILEDQVTYPITTALLGAPRVKAIRGFSDFGFSYVYVIFEDGTDPYWARTRVLEYLSKITPQLPQGVKTELGPDATSVGWTFQYALVDRSGKHSSDELRSFQDWFLRYAVQAVPGVSEVATVGGQVRQYQITVNPTALAGYKLPLQSVIDAVRRGNNDVGGRLVELSGREYMVRGRGYVKSLHDLEQLVLKTEGGTPITVKDVAQVTLGPEMRRGVADLDGQGDVVGGIVVMRQGENALNVIERVKAKLAELRPSLPAGVEVVTTYDRSELIDRAIDTVKHKLVEEIIIVSLIILVFLWHVPSAIVPIVTIPVSVAIAFIPMYLMGLNANLMSLAGIAISIGVLVDGAIVEVENAYNKIHHWQEGGSKGDFHQVRLEALLEVGPSVFFSLLVIAVAFMPVFTLVDQEGRLFRPLAYSKNLAMAIAALLAVTLDPAMRMLFARIEPFRFRPKALAWLATQAFVGKYYSEERHPISRLLHRVYERPCRFVLRHARATIAASVLLVALTVPLYLKLGSEFMPPLNEGTILYMPSAVQPGMSVAEAQSALQLQDKILRTFPEVERVFGKAGRANTSTDPAPFSMMETTVVLKPELAWREKPRWYSPWAPEWLKRTLRPFWNDRITEDELKNEMDAALQLPGISNAWTMPIKGRLDMLSTGIRTPIGIKISGAKLEEIERVALATEAALQKMPGTRSAYAERVAGGYFLDFVLKRDQLARYGLTVEDANSAVMTAVGGDEQGTTIEGRERYSINVRYARDYRDDLPALRRVLLPLPGDGQIPMEEIAEVKLVQGPSMIRNENGLLAGYVYVDFDTSKIDIGSYVDEAKKAVAAAVKVPTGYSMSWSGQYENMLRVRERLKLILPITLVLIFGLLYMNTKSSVKAGIVMLAVPFSAVGAVWLMWALGYNVSIAAWVGMIALMGLDAETGVFMLLFLDLAHDEARGRGLMNTTGDLREAIVHGAVKRVRPKAMTVFAAFMGLLPIMWSTGTGADVMKRIAAPMVGGLVTSFALELLVYPAVYFLWKRREVRDGPATAQPAPVPVVPQAAQA</sequence>
<dbReference type="Gene3D" id="3.30.70.1430">
    <property type="entry name" value="Multidrug efflux transporter AcrB pore domain"/>
    <property type="match status" value="2"/>
</dbReference>
<comment type="similarity">
    <text evidence="2">Belongs to the resistance-nodulation-cell division (RND) (TC 2.A.6) family.</text>
</comment>
<dbReference type="InterPro" id="IPR001036">
    <property type="entry name" value="Acrflvin-R"/>
</dbReference>
<feature type="transmembrane region" description="Helical" evidence="8">
    <location>
        <begin position="477"/>
        <end position="497"/>
    </location>
</feature>
<dbReference type="PRINTS" id="PR00702">
    <property type="entry name" value="ACRIFLAVINRP"/>
</dbReference>
<evidence type="ECO:0000256" key="2">
    <source>
        <dbReference type="ARBA" id="ARBA00010942"/>
    </source>
</evidence>
<dbReference type="Proteomes" id="UP000503640">
    <property type="component" value="Unassembled WGS sequence"/>
</dbReference>
<evidence type="ECO:0000256" key="1">
    <source>
        <dbReference type="ARBA" id="ARBA00004651"/>
    </source>
</evidence>
<protein>
    <submittedName>
        <fullName evidence="9">Cation transporter</fullName>
    </submittedName>
</protein>
<evidence type="ECO:0000256" key="8">
    <source>
        <dbReference type="SAM" id="Phobius"/>
    </source>
</evidence>
<dbReference type="NCBIfam" id="TIGR00914">
    <property type="entry name" value="2A0601"/>
    <property type="match status" value="1"/>
</dbReference>
<comment type="caution">
    <text evidence="9">The sequence shown here is derived from an EMBL/GenBank/DDBJ whole genome shotgun (WGS) entry which is preliminary data.</text>
</comment>
<comment type="subcellular location">
    <subcellularLocation>
        <location evidence="1">Cell membrane</location>
        <topology evidence="1">Multi-pass membrane protein</topology>
    </subcellularLocation>
</comment>
<dbReference type="Gene3D" id="3.30.70.1440">
    <property type="entry name" value="Multidrug efflux transporter AcrB pore domain"/>
    <property type="match status" value="1"/>
</dbReference>
<feature type="transmembrane region" description="Helical" evidence="8">
    <location>
        <begin position="435"/>
        <end position="457"/>
    </location>
</feature>
<feature type="transmembrane region" description="Helical" evidence="8">
    <location>
        <begin position="365"/>
        <end position="382"/>
    </location>
</feature>
<evidence type="ECO:0000256" key="3">
    <source>
        <dbReference type="ARBA" id="ARBA00022448"/>
    </source>
</evidence>
<dbReference type="GO" id="GO:0042910">
    <property type="term" value="F:xenobiotic transmembrane transporter activity"/>
    <property type="evidence" value="ECO:0007669"/>
    <property type="project" value="TreeGrafter"/>
</dbReference>
<dbReference type="GO" id="GO:0008324">
    <property type="term" value="F:monoatomic cation transmembrane transporter activity"/>
    <property type="evidence" value="ECO:0007669"/>
    <property type="project" value="InterPro"/>
</dbReference>
<dbReference type="AlphaFoldDB" id="A0A7I9VMZ3"/>
<dbReference type="Pfam" id="PF00873">
    <property type="entry name" value="ACR_tran"/>
    <property type="match status" value="2"/>
</dbReference>
<dbReference type="SUPFAM" id="SSF82693">
    <property type="entry name" value="Multidrug efflux transporter AcrB pore domain, PN1, PN2, PC1 and PC2 subdomains"/>
    <property type="match status" value="2"/>
</dbReference>
<feature type="transmembrane region" description="Helical" evidence="8">
    <location>
        <begin position="549"/>
        <end position="568"/>
    </location>
</feature>
<dbReference type="PANTHER" id="PTHR32063:SF19">
    <property type="entry name" value="CATION EFFLUX SYSTEM PROTEIN CUSA"/>
    <property type="match status" value="1"/>
</dbReference>
<evidence type="ECO:0000313" key="9">
    <source>
        <dbReference type="EMBL" id="GEJ57751.1"/>
    </source>
</evidence>
<dbReference type="SUPFAM" id="SSF82714">
    <property type="entry name" value="Multidrug efflux transporter AcrB TolC docking domain, DN and DC subdomains"/>
    <property type="match status" value="2"/>
</dbReference>
<evidence type="ECO:0000256" key="6">
    <source>
        <dbReference type="ARBA" id="ARBA00022989"/>
    </source>
</evidence>
<feature type="transmembrane region" description="Helical" evidence="8">
    <location>
        <begin position="12"/>
        <end position="31"/>
    </location>
</feature>
<name>A0A7I9VMZ3_9BACT</name>
<keyword evidence="4" id="KW-1003">Cell membrane</keyword>
<keyword evidence="10" id="KW-1185">Reference proteome</keyword>
<dbReference type="Gene3D" id="3.30.2090.10">
    <property type="entry name" value="Multidrug efflux transporter AcrB TolC docking domain, DN and DC subdomains"/>
    <property type="match status" value="2"/>
</dbReference>
<feature type="transmembrane region" description="Helical" evidence="8">
    <location>
        <begin position="1022"/>
        <end position="1043"/>
    </location>
</feature>
<dbReference type="PANTHER" id="PTHR32063">
    <property type="match status" value="1"/>
</dbReference>
<proteinExistence type="inferred from homology"/>
<keyword evidence="3" id="KW-0813">Transport</keyword>
<evidence type="ECO:0000256" key="7">
    <source>
        <dbReference type="ARBA" id="ARBA00023136"/>
    </source>
</evidence>
<dbReference type="Gene3D" id="1.20.1640.10">
    <property type="entry name" value="Multidrug efflux transporter AcrB transmembrane domain"/>
    <property type="match status" value="2"/>
</dbReference>
<reference evidence="10" key="1">
    <citation type="journal article" date="2020" name="Appl. Environ. Microbiol.">
        <title>Diazotrophic Anaeromyxobacter Isolates from Soils.</title>
        <authorList>
            <person name="Masuda Y."/>
            <person name="Yamanaka H."/>
            <person name="Xu Z.X."/>
            <person name="Shiratori Y."/>
            <person name="Aono T."/>
            <person name="Amachi S."/>
            <person name="Senoo K."/>
            <person name="Itoh H."/>
        </authorList>
    </citation>
    <scope>NUCLEOTIDE SEQUENCE [LARGE SCALE GENOMIC DNA]</scope>
    <source>
        <strain evidence="10">R267</strain>
    </source>
</reference>
<feature type="transmembrane region" description="Helical" evidence="8">
    <location>
        <begin position="963"/>
        <end position="987"/>
    </location>
</feature>
<evidence type="ECO:0000256" key="5">
    <source>
        <dbReference type="ARBA" id="ARBA00022692"/>
    </source>
</evidence>
<keyword evidence="5 8" id="KW-0812">Transmembrane</keyword>
<dbReference type="SUPFAM" id="SSF82866">
    <property type="entry name" value="Multidrug efflux transporter AcrB transmembrane domain"/>
    <property type="match status" value="2"/>
</dbReference>
<dbReference type="RefSeq" id="WP_176065604.1">
    <property type="nucleotide sequence ID" value="NZ_BJTG01000005.1"/>
</dbReference>
<feature type="transmembrane region" description="Helical" evidence="8">
    <location>
        <begin position="913"/>
        <end position="930"/>
    </location>
</feature>